<dbReference type="EMBL" id="CATOUU010000380">
    <property type="protein sequence ID" value="CAI9927531.1"/>
    <property type="molecule type" value="Genomic_DNA"/>
</dbReference>
<proteinExistence type="predicted"/>
<accession>A0AA86NZ92</accession>
<reference evidence="1" key="1">
    <citation type="submission" date="2023-06" db="EMBL/GenBank/DDBJ databases">
        <authorList>
            <person name="Kurt Z."/>
        </authorList>
    </citation>
    <scope>NUCLEOTIDE SEQUENCE</scope>
</reference>
<evidence type="ECO:0000313" key="2">
    <source>
        <dbReference type="EMBL" id="CAL5972806.1"/>
    </source>
</evidence>
<organism evidence="1">
    <name type="scientific">Hexamita inflata</name>
    <dbReference type="NCBI Taxonomy" id="28002"/>
    <lineage>
        <taxon>Eukaryota</taxon>
        <taxon>Metamonada</taxon>
        <taxon>Diplomonadida</taxon>
        <taxon>Hexamitidae</taxon>
        <taxon>Hexamitinae</taxon>
        <taxon>Hexamita</taxon>
    </lineage>
</organism>
<comment type="caution">
    <text evidence="1">The sequence shown here is derived from an EMBL/GenBank/DDBJ whole genome shotgun (WGS) entry which is preliminary data.</text>
</comment>
<dbReference type="AlphaFoldDB" id="A0AA86NZ92"/>
<evidence type="ECO:0000313" key="1">
    <source>
        <dbReference type="EMBL" id="CAI9927531.1"/>
    </source>
</evidence>
<dbReference type="EMBL" id="CAXDID020000003">
    <property type="protein sequence ID" value="CAL5972806.1"/>
    <property type="molecule type" value="Genomic_DNA"/>
</dbReference>
<evidence type="ECO:0000313" key="3">
    <source>
        <dbReference type="Proteomes" id="UP001642409"/>
    </source>
</evidence>
<keyword evidence="3" id="KW-1185">Reference proteome</keyword>
<protein>
    <submittedName>
        <fullName evidence="2">Hypothetical_protein</fullName>
    </submittedName>
</protein>
<name>A0AA86NZ92_9EUKA</name>
<dbReference type="Proteomes" id="UP001642409">
    <property type="component" value="Unassembled WGS sequence"/>
</dbReference>
<gene>
    <name evidence="1" type="ORF">HINF_LOCUS15176</name>
    <name evidence="2" type="ORF">HINF_LOCUS2089</name>
</gene>
<reference evidence="2 3" key="2">
    <citation type="submission" date="2024-07" db="EMBL/GenBank/DDBJ databases">
        <authorList>
            <person name="Akdeniz Z."/>
        </authorList>
    </citation>
    <scope>NUCLEOTIDE SEQUENCE [LARGE SCALE GENOMIC DNA]</scope>
</reference>
<sequence length="281" mass="32483">MKSAQLQQAPYQSAQLQKMLGSFPGMCTKRILQIKNIIFHFTQSGMMESHKRSKISDDDQKRIDTIIIHHVCSYLKLPKFDSEEAQEYQRNRSIKRTRTVKWTKIDKVLGLKYATKSYSYKRFVDVILPNLLPPCPKEIVNPIIKYYEGLVRLQLDLQEKVKLPSGLSSLTKIIREQVKTKFDLCGSEKYSYKKLIDKINHKVKQRIIKCCNAPSNANLIVFQYFDGTTEHQDSQNDEATNSQTRDSLAYDSIGAEQIQLFAALPNLDYADVDFELSCHFD</sequence>